<dbReference type="EMBL" id="BK015237">
    <property type="protein sequence ID" value="DAD97322.1"/>
    <property type="molecule type" value="Genomic_DNA"/>
</dbReference>
<proteinExistence type="predicted"/>
<accession>A0A8S5NSN1</accession>
<name>A0A8S5NSN1_9CAUD</name>
<reference evidence="1" key="1">
    <citation type="journal article" date="2021" name="Proc. Natl. Acad. Sci. U.S.A.">
        <title>A Catalog of Tens of Thousands of Viruses from Human Metagenomes Reveals Hidden Associations with Chronic Diseases.</title>
        <authorList>
            <person name="Tisza M.J."/>
            <person name="Buck C.B."/>
        </authorList>
    </citation>
    <scope>NUCLEOTIDE SEQUENCE</scope>
    <source>
        <strain evidence="1">Ctzc413</strain>
    </source>
</reference>
<sequence>MNKSEFMTQQEREAYRIGYERGKQEGLKKASLLIQLVALDSNDFKESILQNSKEAVELRKIFIEKGE</sequence>
<evidence type="ECO:0000313" key="1">
    <source>
        <dbReference type="EMBL" id="DAD97322.1"/>
    </source>
</evidence>
<protein>
    <submittedName>
        <fullName evidence="1">Uncharacterized protein</fullName>
    </submittedName>
</protein>
<organism evidence="1">
    <name type="scientific">Myoviridae sp. ctzc413</name>
    <dbReference type="NCBI Taxonomy" id="2826721"/>
    <lineage>
        <taxon>Viruses</taxon>
        <taxon>Duplodnaviria</taxon>
        <taxon>Heunggongvirae</taxon>
        <taxon>Uroviricota</taxon>
        <taxon>Caudoviricetes</taxon>
    </lineage>
</organism>